<feature type="non-terminal residue" evidence="2">
    <location>
        <position position="57"/>
    </location>
</feature>
<feature type="non-terminal residue" evidence="2">
    <location>
        <position position="1"/>
    </location>
</feature>
<feature type="region of interest" description="Disordered" evidence="1">
    <location>
        <begin position="1"/>
        <end position="57"/>
    </location>
</feature>
<evidence type="ECO:0000256" key="1">
    <source>
        <dbReference type="SAM" id="MobiDB-lite"/>
    </source>
</evidence>
<comment type="caution">
    <text evidence="2">The sequence shown here is derived from an EMBL/GenBank/DDBJ whole genome shotgun (WGS) entry which is preliminary data.</text>
</comment>
<proteinExistence type="predicted"/>
<evidence type="ECO:0000313" key="3">
    <source>
        <dbReference type="Proteomes" id="UP000678393"/>
    </source>
</evidence>
<protein>
    <submittedName>
        <fullName evidence="2">Uncharacterized protein</fullName>
    </submittedName>
</protein>
<reference evidence="2" key="1">
    <citation type="submission" date="2021-04" db="EMBL/GenBank/DDBJ databases">
        <authorList>
            <consortium name="Molecular Ecology Group"/>
        </authorList>
    </citation>
    <scope>NUCLEOTIDE SEQUENCE</scope>
</reference>
<accession>A0A8S3YG26</accession>
<organism evidence="2 3">
    <name type="scientific">Candidula unifasciata</name>
    <dbReference type="NCBI Taxonomy" id="100452"/>
    <lineage>
        <taxon>Eukaryota</taxon>
        <taxon>Metazoa</taxon>
        <taxon>Spiralia</taxon>
        <taxon>Lophotrochozoa</taxon>
        <taxon>Mollusca</taxon>
        <taxon>Gastropoda</taxon>
        <taxon>Heterobranchia</taxon>
        <taxon>Euthyneura</taxon>
        <taxon>Panpulmonata</taxon>
        <taxon>Eupulmonata</taxon>
        <taxon>Stylommatophora</taxon>
        <taxon>Helicina</taxon>
        <taxon>Helicoidea</taxon>
        <taxon>Geomitridae</taxon>
        <taxon>Candidula</taxon>
    </lineage>
</organism>
<gene>
    <name evidence="2" type="ORF">CUNI_LOCUS1595</name>
</gene>
<keyword evidence="3" id="KW-1185">Reference proteome</keyword>
<evidence type="ECO:0000313" key="2">
    <source>
        <dbReference type="EMBL" id="CAG5116037.1"/>
    </source>
</evidence>
<feature type="compositionally biased region" description="Acidic residues" evidence="1">
    <location>
        <begin position="1"/>
        <end position="22"/>
    </location>
</feature>
<dbReference type="AlphaFoldDB" id="A0A8S3YG26"/>
<sequence length="57" mass="6478">FKTEEDVDPDDDVDEDDDDDVFEPVPDSPKKLIMRSPAAKRRTQSLSALKDKEKATK</sequence>
<dbReference type="Proteomes" id="UP000678393">
    <property type="component" value="Unassembled WGS sequence"/>
</dbReference>
<name>A0A8S3YG26_9EUPU</name>
<dbReference type="EMBL" id="CAJHNH020000202">
    <property type="protein sequence ID" value="CAG5116037.1"/>
    <property type="molecule type" value="Genomic_DNA"/>
</dbReference>